<dbReference type="GO" id="GO:0005886">
    <property type="term" value="C:plasma membrane"/>
    <property type="evidence" value="ECO:0007669"/>
    <property type="project" value="UniProtKB-SubCell"/>
</dbReference>
<protein>
    <recommendedName>
        <fullName evidence="4">non-specific protein-tyrosine kinase</fullName>
        <ecNumber evidence="4">2.7.10.2</ecNumber>
    </recommendedName>
</protein>
<gene>
    <name evidence="22" type="ORF">N825_28455</name>
</gene>
<sequence>MNKLLTPDRQEIERHDWTTHEEGSSRSAPTLGLGDLLMVLSRRKYLLLGTIGIVTLLGIINVYMMTPLFTANTSVMVDPREQRVINIESLVAGVPADQSTMESEIEVLKSDELATRVIKQLGIDRLAEFNPQVAAEQNPDAFKMPSLRDLPPVQWLKSLIVTEEPVVPDPAAEEARLQTTILTTFLSRLSVVSVGRSRVLTINFTSQDPALAATVANTIANLYITQQLEQKFDARQKANTWLGERLTRLREEVETAERAVETARAATGVVQGRDAGLVNEQLTQLNTQLVMARAENNTVQAQLRSVENAVQARGARAVFDVVDSTLVNGLRAQEATLRQREAELLNNLGPRHPQVVDLKSQISSIAGEINNEANNRLRALRNQAAVTQQRVTSLEQSMGRLETEATRLNQSDVEIRALQREAEANRALFENFLARSKETQSVDLEQPNAWIVSTANAPLAPSYPQKTLLIAVALVMAIGLGLVLVFLAEQLERGMQTQEDIERMLRLPSLGMVPLVRSGRLSRNKSPQDYALDKPASAYSQAVKSLFTSLIIAHQRKGSGNIIMLTSAVPGEGKSSLAATLARVIAIAGRRVLIIDCDLRRPNIHKVLNLPNQRGLADFLNGDVTLPDVMRTDARTGADVITAGSPTDYPEETIRNPLFDQMLFNLRPQYDMILLDAPPVLPVSDTRILAEKASQTVVVVKWRKTPRKLVQLAIRQLLDAGANIAGVTLNQVDTNKAARYGSGEAEYYMGRRGSYFKN</sequence>
<keyword evidence="7" id="KW-0808">Transferase</keyword>
<dbReference type="PANTHER" id="PTHR32309">
    <property type="entry name" value="TYROSINE-PROTEIN KINASE"/>
    <property type="match status" value="1"/>
</dbReference>
<keyword evidence="11" id="KW-0067">ATP-binding</keyword>
<feature type="domain" description="AAA" evidence="20">
    <location>
        <begin position="562"/>
        <end position="699"/>
    </location>
</feature>
<evidence type="ECO:0000256" key="1">
    <source>
        <dbReference type="ARBA" id="ARBA00004429"/>
    </source>
</evidence>
<keyword evidence="5" id="KW-1003">Cell membrane</keyword>
<dbReference type="Proteomes" id="UP000019486">
    <property type="component" value="Unassembled WGS sequence"/>
</dbReference>
<evidence type="ECO:0000256" key="12">
    <source>
        <dbReference type="ARBA" id="ARBA00022989"/>
    </source>
</evidence>
<keyword evidence="13 18" id="KW-0472">Membrane</keyword>
<dbReference type="Pfam" id="PF13807">
    <property type="entry name" value="GNVR"/>
    <property type="match status" value="1"/>
</dbReference>
<comment type="catalytic activity">
    <reaction evidence="15">
        <text>L-tyrosyl-[protein] + ATP = O-phospho-L-tyrosyl-[protein] + ADP + H(+)</text>
        <dbReference type="Rhea" id="RHEA:10596"/>
        <dbReference type="Rhea" id="RHEA-COMP:10136"/>
        <dbReference type="Rhea" id="RHEA-COMP:20101"/>
        <dbReference type="ChEBI" id="CHEBI:15378"/>
        <dbReference type="ChEBI" id="CHEBI:30616"/>
        <dbReference type="ChEBI" id="CHEBI:46858"/>
        <dbReference type="ChEBI" id="CHEBI:61978"/>
        <dbReference type="ChEBI" id="CHEBI:456216"/>
        <dbReference type="EC" id="2.7.10.2"/>
    </reaction>
</comment>
<comment type="similarity">
    <text evidence="2">Belongs to the CpsD/CapB family.</text>
</comment>
<name>W9H649_9PROT</name>
<dbReference type="Gene3D" id="3.40.50.300">
    <property type="entry name" value="P-loop containing nucleotide triphosphate hydrolases"/>
    <property type="match status" value="1"/>
</dbReference>
<keyword evidence="8 18" id="KW-0812">Transmembrane</keyword>
<evidence type="ECO:0000256" key="16">
    <source>
        <dbReference type="SAM" id="Coils"/>
    </source>
</evidence>
<keyword evidence="10" id="KW-0418">Kinase</keyword>
<feature type="domain" description="Tyrosine-protein kinase G-rich" evidence="21">
    <location>
        <begin position="417"/>
        <end position="487"/>
    </location>
</feature>
<evidence type="ECO:0000256" key="7">
    <source>
        <dbReference type="ARBA" id="ARBA00022679"/>
    </source>
</evidence>
<dbReference type="RefSeq" id="WP_037449336.1">
    <property type="nucleotide sequence ID" value="NZ_AVFL01000004.1"/>
</dbReference>
<evidence type="ECO:0000256" key="8">
    <source>
        <dbReference type="ARBA" id="ARBA00022692"/>
    </source>
</evidence>
<dbReference type="InterPro" id="IPR027417">
    <property type="entry name" value="P-loop_NTPase"/>
</dbReference>
<accession>W9H649</accession>
<evidence type="ECO:0000259" key="20">
    <source>
        <dbReference type="Pfam" id="PF13614"/>
    </source>
</evidence>
<comment type="subcellular location">
    <subcellularLocation>
        <location evidence="1">Cell inner membrane</location>
        <topology evidence="1">Multi-pass membrane protein</topology>
    </subcellularLocation>
</comment>
<dbReference type="SUPFAM" id="SSF52540">
    <property type="entry name" value="P-loop containing nucleoside triphosphate hydrolases"/>
    <property type="match status" value="1"/>
</dbReference>
<feature type="transmembrane region" description="Helical" evidence="18">
    <location>
        <begin position="468"/>
        <end position="488"/>
    </location>
</feature>
<feature type="region of interest" description="Disordered" evidence="17">
    <location>
        <begin position="1"/>
        <end position="27"/>
    </location>
</feature>
<evidence type="ECO:0000256" key="18">
    <source>
        <dbReference type="SAM" id="Phobius"/>
    </source>
</evidence>
<feature type="coiled-coil region" evidence="16">
    <location>
        <begin position="370"/>
        <end position="421"/>
    </location>
</feature>
<evidence type="ECO:0000256" key="4">
    <source>
        <dbReference type="ARBA" id="ARBA00011903"/>
    </source>
</evidence>
<keyword evidence="6" id="KW-0997">Cell inner membrane</keyword>
<dbReference type="InterPro" id="IPR050445">
    <property type="entry name" value="Bact_polysacc_biosynth/exp"/>
</dbReference>
<evidence type="ECO:0000313" key="22">
    <source>
        <dbReference type="EMBL" id="EWY41534.1"/>
    </source>
</evidence>
<dbReference type="CDD" id="cd05387">
    <property type="entry name" value="BY-kinase"/>
    <property type="match status" value="1"/>
</dbReference>
<keyword evidence="14" id="KW-0829">Tyrosine-protein kinase</keyword>
<keyword evidence="23" id="KW-1185">Reference proteome</keyword>
<evidence type="ECO:0000256" key="6">
    <source>
        <dbReference type="ARBA" id="ARBA00022519"/>
    </source>
</evidence>
<organism evidence="22 23">
    <name type="scientific">Skermanella stibiiresistens SB22</name>
    <dbReference type="NCBI Taxonomy" id="1385369"/>
    <lineage>
        <taxon>Bacteria</taxon>
        <taxon>Pseudomonadati</taxon>
        <taxon>Pseudomonadota</taxon>
        <taxon>Alphaproteobacteria</taxon>
        <taxon>Rhodospirillales</taxon>
        <taxon>Azospirillaceae</taxon>
        <taxon>Skermanella</taxon>
    </lineage>
</organism>
<evidence type="ECO:0000256" key="11">
    <source>
        <dbReference type="ARBA" id="ARBA00022840"/>
    </source>
</evidence>
<evidence type="ECO:0000256" key="15">
    <source>
        <dbReference type="ARBA" id="ARBA00051245"/>
    </source>
</evidence>
<evidence type="ECO:0000256" key="13">
    <source>
        <dbReference type="ARBA" id="ARBA00023136"/>
    </source>
</evidence>
<dbReference type="GO" id="GO:0004715">
    <property type="term" value="F:non-membrane spanning protein tyrosine kinase activity"/>
    <property type="evidence" value="ECO:0007669"/>
    <property type="project" value="UniProtKB-EC"/>
</dbReference>
<dbReference type="InterPro" id="IPR025669">
    <property type="entry name" value="AAA_dom"/>
</dbReference>
<dbReference type="Pfam" id="PF02706">
    <property type="entry name" value="Wzz"/>
    <property type="match status" value="1"/>
</dbReference>
<evidence type="ECO:0000256" key="3">
    <source>
        <dbReference type="ARBA" id="ARBA00008883"/>
    </source>
</evidence>
<feature type="coiled-coil region" evidence="16">
    <location>
        <begin position="246"/>
        <end position="309"/>
    </location>
</feature>
<evidence type="ECO:0000256" key="9">
    <source>
        <dbReference type="ARBA" id="ARBA00022741"/>
    </source>
</evidence>
<evidence type="ECO:0000256" key="17">
    <source>
        <dbReference type="SAM" id="MobiDB-lite"/>
    </source>
</evidence>
<dbReference type="STRING" id="1385369.N825_28455"/>
<dbReference type="NCBIfam" id="TIGR01007">
    <property type="entry name" value="eps_fam"/>
    <property type="match status" value="1"/>
</dbReference>
<evidence type="ECO:0000256" key="5">
    <source>
        <dbReference type="ARBA" id="ARBA00022475"/>
    </source>
</evidence>
<feature type="compositionally biased region" description="Basic and acidic residues" evidence="17">
    <location>
        <begin position="1"/>
        <end position="24"/>
    </location>
</feature>
<keyword evidence="16" id="KW-0175">Coiled coil</keyword>
<dbReference type="GO" id="GO:0005524">
    <property type="term" value="F:ATP binding"/>
    <property type="evidence" value="ECO:0007669"/>
    <property type="project" value="UniProtKB-KW"/>
</dbReference>
<dbReference type="InterPro" id="IPR003856">
    <property type="entry name" value="LPS_length_determ_N"/>
</dbReference>
<dbReference type="Pfam" id="PF13614">
    <property type="entry name" value="AAA_31"/>
    <property type="match status" value="1"/>
</dbReference>
<dbReference type="InterPro" id="IPR032807">
    <property type="entry name" value="GNVR"/>
</dbReference>
<dbReference type="AlphaFoldDB" id="W9H649"/>
<evidence type="ECO:0000256" key="14">
    <source>
        <dbReference type="ARBA" id="ARBA00023137"/>
    </source>
</evidence>
<dbReference type="PANTHER" id="PTHR32309:SF13">
    <property type="entry name" value="FERRIC ENTEROBACTIN TRANSPORT PROTEIN FEPE"/>
    <property type="match status" value="1"/>
</dbReference>
<evidence type="ECO:0000259" key="21">
    <source>
        <dbReference type="Pfam" id="PF13807"/>
    </source>
</evidence>
<dbReference type="OrthoDB" id="230260at2"/>
<keyword evidence="9" id="KW-0547">Nucleotide-binding</keyword>
<reference evidence="22 23" key="1">
    <citation type="submission" date="2013-08" db="EMBL/GenBank/DDBJ databases">
        <title>The genome sequence of Skermanella stibiiresistens.</title>
        <authorList>
            <person name="Zhu W."/>
            <person name="Wang G."/>
        </authorList>
    </citation>
    <scope>NUCLEOTIDE SEQUENCE [LARGE SCALE GENOMIC DNA]</scope>
    <source>
        <strain evidence="22 23">SB22</strain>
    </source>
</reference>
<evidence type="ECO:0000313" key="23">
    <source>
        <dbReference type="Proteomes" id="UP000019486"/>
    </source>
</evidence>
<evidence type="ECO:0000256" key="2">
    <source>
        <dbReference type="ARBA" id="ARBA00007316"/>
    </source>
</evidence>
<proteinExistence type="inferred from homology"/>
<feature type="domain" description="Polysaccharide chain length determinant N-terminal" evidence="19">
    <location>
        <begin position="32"/>
        <end position="121"/>
    </location>
</feature>
<dbReference type="InterPro" id="IPR005702">
    <property type="entry name" value="Wzc-like_C"/>
</dbReference>
<dbReference type="EC" id="2.7.10.2" evidence="4"/>
<comment type="similarity">
    <text evidence="3">Belongs to the etk/wzc family.</text>
</comment>
<comment type="caution">
    <text evidence="22">The sequence shown here is derived from an EMBL/GenBank/DDBJ whole genome shotgun (WGS) entry which is preliminary data.</text>
</comment>
<evidence type="ECO:0000256" key="10">
    <source>
        <dbReference type="ARBA" id="ARBA00022777"/>
    </source>
</evidence>
<keyword evidence="12 18" id="KW-1133">Transmembrane helix</keyword>
<evidence type="ECO:0000259" key="19">
    <source>
        <dbReference type="Pfam" id="PF02706"/>
    </source>
</evidence>
<dbReference type="EMBL" id="AVFL01000004">
    <property type="protein sequence ID" value="EWY41534.1"/>
    <property type="molecule type" value="Genomic_DNA"/>
</dbReference>
<feature type="transmembrane region" description="Helical" evidence="18">
    <location>
        <begin position="45"/>
        <end position="64"/>
    </location>
</feature>